<evidence type="ECO:0000313" key="1">
    <source>
        <dbReference type="EMBL" id="KRL08115.1"/>
    </source>
</evidence>
<dbReference type="PATRIC" id="fig|1423759.3.peg.668"/>
<dbReference type="InterPro" id="IPR021247">
    <property type="entry name" value="DUF2785"/>
</dbReference>
<comment type="caution">
    <text evidence="1">The sequence shown here is derived from an EMBL/GenBank/DDBJ whole genome shotgun (WGS) entry which is preliminary data.</text>
</comment>
<sequence>MKSIKNKILNYKEIFLKKELRKLIDLPEGNLSFKDKTVMYMMNNLGNVDPELRDTLIYSLFARGFEEKSFTTKQQQMIITGFINNLGLFTEIGRKKDDRVFLRSFSALLGSILLDADGETPLFTDKQRELIFKSAIDNLKKESDFRGYVPEKGWAHAIAHGSDFLGYSISHKNFHTADINSIFDVMRCIMNKLTVPFIDEEEQRIAYAFFQGVSSKNIKEQDLVSFIQKYDNEVWEKYSESKDELSAFYRLSTWFHIMQNWYFMFFEYQDIKEILYLRIKKYLEKMFN</sequence>
<gene>
    <name evidence="1" type="ORF">FC92_GL000629</name>
</gene>
<reference evidence="1 2" key="1">
    <citation type="journal article" date="2015" name="Genome Announc.">
        <title>Expanding the biotechnology potential of lactobacilli through comparative genomics of 213 strains and associated genera.</title>
        <authorList>
            <person name="Sun Z."/>
            <person name="Harris H.M."/>
            <person name="McCann A."/>
            <person name="Guo C."/>
            <person name="Argimon S."/>
            <person name="Zhang W."/>
            <person name="Yang X."/>
            <person name="Jeffery I.B."/>
            <person name="Cooney J.C."/>
            <person name="Kagawa T.F."/>
            <person name="Liu W."/>
            <person name="Song Y."/>
            <person name="Salvetti E."/>
            <person name="Wrobel A."/>
            <person name="Rasinkangas P."/>
            <person name="Parkhill J."/>
            <person name="Rea M.C."/>
            <person name="O'Sullivan O."/>
            <person name="Ritari J."/>
            <person name="Douillard F.P."/>
            <person name="Paul Ross R."/>
            <person name="Yang R."/>
            <person name="Briner A.E."/>
            <person name="Felis G.E."/>
            <person name="de Vos W.M."/>
            <person name="Barrangou R."/>
            <person name="Klaenhammer T.R."/>
            <person name="Caufield P.W."/>
            <person name="Cui Y."/>
            <person name="Zhang H."/>
            <person name="O'Toole P.W."/>
        </authorList>
    </citation>
    <scope>NUCLEOTIDE SEQUENCE [LARGE SCALE GENOMIC DNA]</scope>
    <source>
        <strain evidence="1 2">DSM 19519</strain>
    </source>
</reference>
<dbReference type="Pfam" id="PF10978">
    <property type="entry name" value="DUF2785"/>
    <property type="match status" value="1"/>
</dbReference>
<dbReference type="EMBL" id="AZDX01000002">
    <property type="protein sequence ID" value="KRL08115.1"/>
    <property type="molecule type" value="Genomic_DNA"/>
</dbReference>
<accession>A0A0R1MUP4</accession>
<evidence type="ECO:0000313" key="2">
    <source>
        <dbReference type="Proteomes" id="UP000051448"/>
    </source>
</evidence>
<dbReference type="AlphaFoldDB" id="A0A0R1MUP4"/>
<dbReference type="STRING" id="1423759.FC92_GL000629"/>
<proteinExistence type="predicted"/>
<protein>
    <recommendedName>
        <fullName evidence="3">DUF2785 domain-containing protein</fullName>
    </recommendedName>
</protein>
<organism evidence="1 2">
    <name type="scientific">Liquorilactobacillus hordei DSM 19519</name>
    <dbReference type="NCBI Taxonomy" id="1423759"/>
    <lineage>
        <taxon>Bacteria</taxon>
        <taxon>Bacillati</taxon>
        <taxon>Bacillota</taxon>
        <taxon>Bacilli</taxon>
        <taxon>Lactobacillales</taxon>
        <taxon>Lactobacillaceae</taxon>
        <taxon>Liquorilactobacillus</taxon>
    </lineage>
</organism>
<evidence type="ECO:0008006" key="3">
    <source>
        <dbReference type="Google" id="ProtNLM"/>
    </source>
</evidence>
<name>A0A0R1MUP4_9LACO</name>
<keyword evidence="2" id="KW-1185">Reference proteome</keyword>
<dbReference type="Proteomes" id="UP000051448">
    <property type="component" value="Unassembled WGS sequence"/>
</dbReference>